<dbReference type="GO" id="GO:0007131">
    <property type="term" value="P:reciprocal meiotic recombination"/>
    <property type="evidence" value="ECO:0007669"/>
    <property type="project" value="InterPro"/>
</dbReference>
<dbReference type="SUPFAM" id="SSF57850">
    <property type="entry name" value="RING/U-box"/>
    <property type="match status" value="1"/>
</dbReference>
<dbReference type="GO" id="GO:0061630">
    <property type="term" value="F:ubiquitin protein ligase activity"/>
    <property type="evidence" value="ECO:0007669"/>
    <property type="project" value="InterPro"/>
</dbReference>
<keyword evidence="1" id="KW-0479">Metal-binding</keyword>
<evidence type="ECO:0000256" key="3">
    <source>
        <dbReference type="ARBA" id="ARBA00022833"/>
    </source>
</evidence>
<organism evidence="6 7">
    <name type="scientific">Sphaerulina musiva (strain SO2202)</name>
    <name type="common">Poplar stem canker fungus</name>
    <name type="synonym">Septoria musiva</name>
    <dbReference type="NCBI Taxonomy" id="692275"/>
    <lineage>
        <taxon>Eukaryota</taxon>
        <taxon>Fungi</taxon>
        <taxon>Dikarya</taxon>
        <taxon>Ascomycota</taxon>
        <taxon>Pezizomycotina</taxon>
        <taxon>Dothideomycetes</taxon>
        <taxon>Dothideomycetidae</taxon>
        <taxon>Mycosphaerellales</taxon>
        <taxon>Mycosphaerellaceae</taxon>
        <taxon>Sphaerulina</taxon>
    </lineage>
</organism>
<dbReference type="PANTHER" id="PTHR14305:SF0">
    <property type="entry name" value="E3 UBIQUITIN-PROTEIN LIGASE CCNB1IP1"/>
    <property type="match status" value="1"/>
</dbReference>
<dbReference type="eggNOG" id="ENOG502RMFV">
    <property type="taxonomic scope" value="Eukaryota"/>
</dbReference>
<reference evidence="6 7" key="1">
    <citation type="journal article" date="2012" name="PLoS Pathog.">
        <title>Diverse lifestyles and strategies of plant pathogenesis encoded in the genomes of eighteen Dothideomycetes fungi.</title>
        <authorList>
            <person name="Ohm R.A."/>
            <person name="Feau N."/>
            <person name="Henrissat B."/>
            <person name="Schoch C.L."/>
            <person name="Horwitz B.A."/>
            <person name="Barry K.W."/>
            <person name="Condon B.J."/>
            <person name="Copeland A.C."/>
            <person name="Dhillon B."/>
            <person name="Glaser F."/>
            <person name="Hesse C.N."/>
            <person name="Kosti I."/>
            <person name="LaButti K."/>
            <person name="Lindquist E.A."/>
            <person name="Lucas S."/>
            <person name="Salamov A.A."/>
            <person name="Bradshaw R.E."/>
            <person name="Ciuffetti L."/>
            <person name="Hamelin R.C."/>
            <person name="Kema G.H.J."/>
            <person name="Lawrence C."/>
            <person name="Scott J.A."/>
            <person name="Spatafora J.W."/>
            <person name="Turgeon B.G."/>
            <person name="de Wit P.J.G.M."/>
            <person name="Zhong S."/>
            <person name="Goodwin S.B."/>
            <person name="Grigoriev I.V."/>
        </authorList>
    </citation>
    <scope>NUCLEOTIDE SEQUENCE [LARGE SCALE GENOMIC DNA]</scope>
    <source>
        <strain evidence="6 7">SO2202</strain>
    </source>
</reference>
<dbReference type="GO" id="GO:0008270">
    <property type="term" value="F:zinc ion binding"/>
    <property type="evidence" value="ECO:0007669"/>
    <property type="project" value="UniProtKB-KW"/>
</dbReference>
<accession>N1QEX4</accession>
<dbReference type="GO" id="GO:0000795">
    <property type="term" value="C:synaptonemal complex"/>
    <property type="evidence" value="ECO:0007669"/>
    <property type="project" value="InterPro"/>
</dbReference>
<gene>
    <name evidence="6" type="ORF">SEPMUDRAFT_51439</name>
</gene>
<keyword evidence="4" id="KW-0175">Coiled coil</keyword>
<evidence type="ECO:0008006" key="8">
    <source>
        <dbReference type="Google" id="ProtNLM"/>
    </source>
</evidence>
<evidence type="ECO:0000256" key="1">
    <source>
        <dbReference type="ARBA" id="ARBA00022723"/>
    </source>
</evidence>
<feature type="compositionally biased region" description="Polar residues" evidence="5">
    <location>
        <begin position="206"/>
        <end position="224"/>
    </location>
</feature>
<dbReference type="STRING" id="692275.N1QEX4"/>
<dbReference type="EMBL" id="KB456269">
    <property type="protein sequence ID" value="EMF09582.1"/>
    <property type="molecule type" value="Genomic_DNA"/>
</dbReference>
<dbReference type="PROSITE" id="PS00518">
    <property type="entry name" value="ZF_RING_1"/>
    <property type="match status" value="1"/>
</dbReference>
<keyword evidence="3" id="KW-0862">Zinc</keyword>
<evidence type="ECO:0000313" key="7">
    <source>
        <dbReference type="Proteomes" id="UP000016931"/>
    </source>
</evidence>
<name>N1QEX4_SPHMS</name>
<evidence type="ECO:0000256" key="4">
    <source>
        <dbReference type="SAM" id="Coils"/>
    </source>
</evidence>
<dbReference type="Proteomes" id="UP000016931">
    <property type="component" value="Unassembled WGS sequence"/>
</dbReference>
<dbReference type="OMA" id="PQHRIST"/>
<feature type="coiled-coil region" evidence="4">
    <location>
        <begin position="137"/>
        <end position="185"/>
    </location>
</feature>
<evidence type="ECO:0000256" key="2">
    <source>
        <dbReference type="ARBA" id="ARBA00022771"/>
    </source>
</evidence>
<dbReference type="AlphaFoldDB" id="N1QEX4"/>
<dbReference type="GeneID" id="27906327"/>
<keyword evidence="7" id="KW-1185">Reference proteome</keyword>
<keyword evidence="2" id="KW-0863">Zinc-finger</keyword>
<feature type="compositionally biased region" description="Polar residues" evidence="5">
    <location>
        <begin position="253"/>
        <end position="268"/>
    </location>
</feature>
<dbReference type="InterPro" id="IPR017907">
    <property type="entry name" value="Znf_RING_CS"/>
</dbReference>
<evidence type="ECO:0000256" key="5">
    <source>
        <dbReference type="SAM" id="MobiDB-lite"/>
    </source>
</evidence>
<dbReference type="PANTHER" id="PTHR14305">
    <property type="entry name" value="E3 UBIQUITIN-PROTEIN LIGASE CCNB1IP1"/>
    <property type="match status" value="1"/>
</dbReference>
<protein>
    <recommendedName>
        <fullName evidence="8">RING-type domain-containing protein</fullName>
    </recommendedName>
</protein>
<dbReference type="HOGENOM" id="CLU_049340_0_1_1"/>
<proteinExistence type="predicted"/>
<feature type="region of interest" description="Disordered" evidence="5">
    <location>
        <begin position="205"/>
        <end position="294"/>
    </location>
</feature>
<dbReference type="RefSeq" id="XP_016757703.1">
    <property type="nucleotide sequence ID" value="XM_016909190.1"/>
</dbReference>
<sequence>MDSTLLCNDLKCRSLCPDQAVVTTCSHIFCIPCAGRLGLTEPRDGQRICPACSTHLVNPDDAVITSLNPTEDYKTSILSGLSPTIIMECAGRGLAFWAYQMVQEITFQDYLARSLTERYALLDSQRTESDRALKEENDRILKSLKAVNQENRELVDKTNRLQHSLQEKNKNMQQMQALYNKLKYQQQAGTLEIAADQGAEDILMQAGSQQQPQHRISTQRPDGQSQHHHQHQPRVHGGSNGSGGSGERRQQRTHSWPQGDQQAYSHQNAGMMYQHGPSYHSLPVPPGSSTNRQRLPQAYNRPAFGAYNQSLLGGNLGPGMDNDALRTGTPLRGRYGSMTHGPGNSSNNGFGMSAGMRVGRPQGGAAAMGRAGMGTNRTGGGYGGVTMR</sequence>
<dbReference type="OrthoDB" id="441210at2759"/>
<evidence type="ECO:0000313" key="6">
    <source>
        <dbReference type="EMBL" id="EMF09582.1"/>
    </source>
</evidence>
<dbReference type="InterPro" id="IPR042448">
    <property type="entry name" value="CCNB1IP1"/>
</dbReference>